<dbReference type="InterPro" id="IPR016152">
    <property type="entry name" value="PTrfase/Anion_transptr"/>
</dbReference>
<dbReference type="Pfam" id="PF00874">
    <property type="entry name" value="PRD"/>
    <property type="match status" value="2"/>
</dbReference>
<dbReference type="PANTHER" id="PTHR30185:SF18">
    <property type="entry name" value="TRANSCRIPTIONAL REGULATOR MTLR"/>
    <property type="match status" value="1"/>
</dbReference>
<dbReference type="PROSITE" id="PS51372">
    <property type="entry name" value="PRD_2"/>
    <property type="match status" value="2"/>
</dbReference>
<dbReference type="EMBL" id="JBBMEI010000023">
    <property type="protein sequence ID" value="MEQ2358434.1"/>
    <property type="molecule type" value="Genomic_DNA"/>
</dbReference>
<dbReference type="InterPro" id="IPR036095">
    <property type="entry name" value="PTS_EIIB-like_sf"/>
</dbReference>
<feature type="domain" description="PRD" evidence="7">
    <location>
        <begin position="317"/>
        <end position="424"/>
    </location>
</feature>
<dbReference type="Gene3D" id="3.40.50.2300">
    <property type="match status" value="1"/>
</dbReference>
<dbReference type="PROSITE" id="PS51094">
    <property type="entry name" value="PTS_EIIA_TYPE_2"/>
    <property type="match status" value="1"/>
</dbReference>
<comment type="caution">
    <text evidence="8">The sequence shown here is derived from an EMBL/GenBank/DDBJ whole genome shotgun (WGS) entry which is preliminary data.</text>
</comment>
<name>A0ABV1AJU3_9FIRM</name>
<feature type="domain" description="PRD" evidence="7">
    <location>
        <begin position="201"/>
        <end position="309"/>
    </location>
</feature>
<dbReference type="InterPro" id="IPR011608">
    <property type="entry name" value="PRD"/>
</dbReference>
<keyword evidence="2" id="KW-0677">Repeat</keyword>
<evidence type="ECO:0000313" key="8">
    <source>
        <dbReference type="EMBL" id="MEQ2358434.1"/>
    </source>
</evidence>
<dbReference type="RefSeq" id="WP_303223072.1">
    <property type="nucleotide sequence ID" value="NZ_JBBMEI010000023.1"/>
</dbReference>
<evidence type="ECO:0000256" key="3">
    <source>
        <dbReference type="ARBA" id="ARBA00023015"/>
    </source>
</evidence>
<dbReference type="PANTHER" id="PTHR30185">
    <property type="entry name" value="CRYPTIC BETA-GLUCOSIDE BGL OPERON ANTITERMINATOR"/>
    <property type="match status" value="1"/>
</dbReference>
<evidence type="ECO:0000256" key="2">
    <source>
        <dbReference type="ARBA" id="ARBA00022737"/>
    </source>
</evidence>
<dbReference type="InterPro" id="IPR036634">
    <property type="entry name" value="PRD_sf"/>
</dbReference>
<dbReference type="PROSITE" id="PS51099">
    <property type="entry name" value="PTS_EIIB_TYPE_2"/>
    <property type="match status" value="1"/>
</dbReference>
<proteinExistence type="predicted"/>
<gene>
    <name evidence="8" type="ORF">WMO75_08825</name>
</gene>
<keyword evidence="4" id="KW-0804">Transcription</keyword>
<dbReference type="InterPro" id="IPR036390">
    <property type="entry name" value="WH_DNA-bd_sf"/>
</dbReference>
<feature type="domain" description="PTS EIIA type-2" evidence="5">
    <location>
        <begin position="543"/>
        <end position="688"/>
    </location>
</feature>
<dbReference type="SUPFAM" id="SSF46785">
    <property type="entry name" value="Winged helix' DNA-binding domain"/>
    <property type="match status" value="1"/>
</dbReference>
<evidence type="ECO:0000313" key="9">
    <source>
        <dbReference type="Proteomes" id="UP001446032"/>
    </source>
</evidence>
<evidence type="ECO:0000256" key="1">
    <source>
        <dbReference type="ARBA" id="ARBA00022679"/>
    </source>
</evidence>
<protein>
    <submittedName>
        <fullName evidence="8">BglG family transcription antiterminator</fullName>
    </submittedName>
</protein>
<keyword evidence="3" id="KW-0805">Transcription regulation</keyword>
<keyword evidence="1" id="KW-0808">Transferase</keyword>
<dbReference type="SUPFAM" id="SSF52794">
    <property type="entry name" value="PTS system IIB component-like"/>
    <property type="match status" value="1"/>
</dbReference>
<reference evidence="8 9" key="1">
    <citation type="submission" date="2024-03" db="EMBL/GenBank/DDBJ databases">
        <title>Human intestinal bacterial collection.</title>
        <authorList>
            <person name="Pauvert C."/>
            <person name="Hitch T.C.A."/>
            <person name="Clavel T."/>
        </authorList>
    </citation>
    <scope>NUCLEOTIDE SEQUENCE [LARGE SCALE GENOMIC DNA]</scope>
    <source>
        <strain evidence="8 9">CLA-AA-H95</strain>
    </source>
</reference>
<dbReference type="InterPro" id="IPR050661">
    <property type="entry name" value="BglG_antiterminators"/>
</dbReference>
<dbReference type="InterPro" id="IPR013196">
    <property type="entry name" value="HTH_11"/>
</dbReference>
<feature type="domain" description="PTS EIIB type-2" evidence="6">
    <location>
        <begin position="431"/>
        <end position="520"/>
    </location>
</feature>
<dbReference type="Pfam" id="PF00359">
    <property type="entry name" value="PTS_EIIA_2"/>
    <property type="match status" value="1"/>
</dbReference>
<dbReference type="SUPFAM" id="SSF55804">
    <property type="entry name" value="Phoshotransferase/anion transport protein"/>
    <property type="match status" value="1"/>
</dbReference>
<dbReference type="Pfam" id="PF08279">
    <property type="entry name" value="HTH_11"/>
    <property type="match status" value="1"/>
</dbReference>
<keyword evidence="9" id="KW-1185">Reference proteome</keyword>
<dbReference type="Gene3D" id="1.10.10.10">
    <property type="entry name" value="Winged helix-like DNA-binding domain superfamily/Winged helix DNA-binding domain"/>
    <property type="match status" value="2"/>
</dbReference>
<dbReference type="InterPro" id="IPR002178">
    <property type="entry name" value="PTS_EIIA_type-2_dom"/>
</dbReference>
<dbReference type="Gene3D" id="1.10.1790.10">
    <property type="entry name" value="PRD domain"/>
    <property type="match status" value="2"/>
</dbReference>
<organism evidence="8 9">
    <name type="scientific">Blautia intestinihominis</name>
    <dbReference type="NCBI Taxonomy" id="3133152"/>
    <lineage>
        <taxon>Bacteria</taxon>
        <taxon>Bacillati</taxon>
        <taxon>Bacillota</taxon>
        <taxon>Clostridia</taxon>
        <taxon>Lachnospirales</taxon>
        <taxon>Lachnospiraceae</taxon>
        <taxon>Blautia</taxon>
    </lineage>
</organism>
<dbReference type="Gene3D" id="3.40.930.10">
    <property type="entry name" value="Mannitol-specific EII, Chain A"/>
    <property type="match status" value="1"/>
</dbReference>
<dbReference type="Proteomes" id="UP001446032">
    <property type="component" value="Unassembled WGS sequence"/>
</dbReference>
<evidence type="ECO:0000256" key="4">
    <source>
        <dbReference type="ARBA" id="ARBA00023163"/>
    </source>
</evidence>
<dbReference type="InterPro" id="IPR013011">
    <property type="entry name" value="PTS_EIIB_2"/>
</dbReference>
<evidence type="ECO:0000259" key="5">
    <source>
        <dbReference type="PROSITE" id="PS51094"/>
    </source>
</evidence>
<dbReference type="CDD" id="cd05568">
    <property type="entry name" value="PTS_IIB_bgl_like"/>
    <property type="match status" value="1"/>
</dbReference>
<dbReference type="SUPFAM" id="SSF63520">
    <property type="entry name" value="PTS-regulatory domain, PRD"/>
    <property type="match status" value="2"/>
</dbReference>
<evidence type="ECO:0000259" key="7">
    <source>
        <dbReference type="PROSITE" id="PS51372"/>
    </source>
</evidence>
<accession>A0ABV1AJU3</accession>
<evidence type="ECO:0000259" key="6">
    <source>
        <dbReference type="PROSITE" id="PS51099"/>
    </source>
</evidence>
<dbReference type="InterPro" id="IPR036388">
    <property type="entry name" value="WH-like_DNA-bd_sf"/>
</dbReference>
<sequence length="701" mass="80522">MKLSNISPRVSQILQILLEQNAPISVKALAEQMNLSKRTIQREMDSINTILKGYEITLNSKTGIGIWLEGSEDKKQELRHDLSMDDRLDVSNREERRKRLTLEILKEKELRKLFYYSSRFQVSEATISADLEAIEGWLTRYGLRITRKPGSGISISGSEEAYRRAIRAFINENIDTHMLREAYESTESDAEGYASLQYGDIGKILNDDIVKRVIACLSGMDNTRVMTLTESSYVGLVIHIAIAINRILKDEVIDTDASWQQGLVEDADYHLAEQIVEELEEEFEIEIPAVEVSYICLHIKGAKHEKIQWDGQKINAIENRELRGILNEMVDAFDPESAYLLKQDEEFIQGLLAHLRPTLIRLDHGMQIQNPVLDDIKQNYMDIYQKCLNVSKVLERFTGKPVPEEETGFLTVHFGAAMVRQEGRKEEIRQVDVGIVCSSGIGISRLMLSKLNKLFGDRVNLTAYGKNDITSYVQGKTDFFVSSLPIEKAEIPVIHVNPLLNEEDIDQIRKMIYQYQRMPTKHKQEDLFSVQLDQINQMAAQINIVIKDMEFFYVDVDITFEELLHQIGERLSPYSDQSQIIQEDLMRREQVSSQIFAEFGFALLHTRTKGVTRPVFAVCMPEENVAFKDPYFKQITVAFVMLVPDDELVKINNDIMGHISGMLIEEPEFMEVAEQGDKEQIRTLLSRHLKQYFRKYISGLS</sequence>